<evidence type="ECO:0000259" key="1">
    <source>
        <dbReference type="PROSITE" id="PS50006"/>
    </source>
</evidence>
<dbReference type="RefSeq" id="WP_052882172.1">
    <property type="nucleotide sequence ID" value="NZ_CP010904.1"/>
</dbReference>
<dbReference type="PANTHER" id="PTHR23308">
    <property type="entry name" value="NUCLEAR INHIBITOR OF PROTEIN PHOSPHATASE-1"/>
    <property type="match status" value="1"/>
</dbReference>
<dbReference type="Gene3D" id="2.60.200.20">
    <property type="match status" value="1"/>
</dbReference>
<dbReference type="SMART" id="SM00240">
    <property type="entry name" value="FHA"/>
    <property type="match status" value="1"/>
</dbReference>
<dbReference type="SUPFAM" id="SSF49879">
    <property type="entry name" value="SMAD/FHA domain"/>
    <property type="match status" value="1"/>
</dbReference>
<dbReference type="EMBL" id="CP010904">
    <property type="protein sequence ID" value="AKJ64888.1"/>
    <property type="molecule type" value="Genomic_DNA"/>
</dbReference>
<dbReference type="Pfam" id="PF00498">
    <property type="entry name" value="FHA"/>
    <property type="match status" value="1"/>
</dbReference>
<accession>A0A0G3EEZ0</accession>
<dbReference type="Proteomes" id="UP000035268">
    <property type="component" value="Chromosome"/>
</dbReference>
<dbReference type="KEGG" id="vbl:L21SP4_01645"/>
<evidence type="ECO:0000313" key="3">
    <source>
        <dbReference type="Proteomes" id="UP000035268"/>
    </source>
</evidence>
<evidence type="ECO:0000313" key="2">
    <source>
        <dbReference type="EMBL" id="AKJ64888.1"/>
    </source>
</evidence>
<proteinExistence type="predicted"/>
<dbReference type="InterPro" id="IPR008984">
    <property type="entry name" value="SMAD_FHA_dom_sf"/>
</dbReference>
<organism evidence="2 3">
    <name type="scientific">Kiritimatiella glycovorans</name>
    <dbReference type="NCBI Taxonomy" id="1307763"/>
    <lineage>
        <taxon>Bacteria</taxon>
        <taxon>Pseudomonadati</taxon>
        <taxon>Kiritimatiellota</taxon>
        <taxon>Kiritimatiellia</taxon>
        <taxon>Kiritimatiellales</taxon>
        <taxon>Kiritimatiellaceae</taxon>
        <taxon>Kiritimatiella</taxon>
    </lineage>
</organism>
<name>A0A0G3EEZ0_9BACT</name>
<keyword evidence="3" id="KW-1185">Reference proteome</keyword>
<dbReference type="OrthoDB" id="9815482at2"/>
<protein>
    <recommendedName>
        <fullName evidence="1">FHA domain-containing protein</fullName>
    </recommendedName>
</protein>
<dbReference type="AlphaFoldDB" id="A0A0G3EEZ0"/>
<dbReference type="CDD" id="cd00060">
    <property type="entry name" value="FHA"/>
    <property type="match status" value="1"/>
</dbReference>
<dbReference type="InterPro" id="IPR050923">
    <property type="entry name" value="Cell_Proc_Reg/RNA_Proc"/>
</dbReference>
<feature type="domain" description="FHA" evidence="1">
    <location>
        <begin position="22"/>
        <end position="71"/>
    </location>
</feature>
<gene>
    <name evidence="2" type="ORF">L21SP4_01645</name>
</gene>
<dbReference type="PROSITE" id="PS50006">
    <property type="entry name" value="FHA_DOMAIN"/>
    <property type="match status" value="1"/>
</dbReference>
<sequence>MYLIYKDDEGKRVAVELGESPISIGRSPDADIQIVDDRVSRMHTGVRRWEDDVYVKDLNSKNGTYLNGERIRDIAKLNPNDVITVGPTRILVDVKPGKGTETILQEVQQEMETGKGYNTILREIVQGTGSEAEDDEKQNESS</sequence>
<dbReference type="STRING" id="1307763.L21SP4_01645"/>
<reference evidence="2 3" key="2">
    <citation type="journal article" date="2016" name="ISME J.">
        <title>Characterization of the first cultured representative of Verrucomicrobia subdivision 5 indicates the proposal of a novel phylum.</title>
        <authorList>
            <person name="Spring S."/>
            <person name="Bunk B."/>
            <person name="Sproer C."/>
            <person name="Schumann P."/>
            <person name="Rohde M."/>
            <person name="Tindall B.J."/>
            <person name="Klenk H.P."/>
        </authorList>
    </citation>
    <scope>NUCLEOTIDE SEQUENCE [LARGE SCALE GENOMIC DNA]</scope>
    <source>
        <strain evidence="2 3">L21-Fru-AB</strain>
    </source>
</reference>
<dbReference type="InterPro" id="IPR000253">
    <property type="entry name" value="FHA_dom"/>
</dbReference>
<reference evidence="3" key="1">
    <citation type="submission" date="2015-02" db="EMBL/GenBank/DDBJ databases">
        <title>Description and complete genome sequence of the first cultured representative of the subdivision 5 of the Verrucomicrobia phylum.</title>
        <authorList>
            <person name="Spring S."/>
            <person name="Bunk B."/>
            <person name="Sproer C."/>
            <person name="Klenk H.-P."/>
        </authorList>
    </citation>
    <scope>NUCLEOTIDE SEQUENCE [LARGE SCALE GENOMIC DNA]</scope>
    <source>
        <strain evidence="3">L21-Fru-AB</strain>
    </source>
</reference>